<comment type="catalytic activity">
    <reaction evidence="4">
        <text>N-terminal L-aspartyl-[protein] + L-leucyl-tRNA(Leu) = N-terminal L-leucyl-L-aspartyl-[protein] + tRNA(Leu) + H(+)</text>
        <dbReference type="Rhea" id="RHEA:50420"/>
        <dbReference type="Rhea" id="RHEA-COMP:9613"/>
        <dbReference type="Rhea" id="RHEA-COMP:9622"/>
        <dbReference type="Rhea" id="RHEA-COMP:12669"/>
        <dbReference type="Rhea" id="RHEA-COMP:12674"/>
        <dbReference type="ChEBI" id="CHEBI:15378"/>
        <dbReference type="ChEBI" id="CHEBI:64720"/>
        <dbReference type="ChEBI" id="CHEBI:78442"/>
        <dbReference type="ChEBI" id="CHEBI:78494"/>
        <dbReference type="ChEBI" id="CHEBI:133042"/>
        <dbReference type="EC" id="2.3.2.29"/>
    </reaction>
</comment>
<dbReference type="PIRSF" id="PIRSF037208">
    <property type="entry name" value="ATE_pro_prd"/>
    <property type="match status" value="1"/>
</dbReference>
<dbReference type="GO" id="GO:0004057">
    <property type="term" value="F:arginyl-tRNA--protein transferase activity"/>
    <property type="evidence" value="ECO:0007669"/>
    <property type="project" value="InterPro"/>
</dbReference>
<dbReference type="Pfam" id="PF04377">
    <property type="entry name" value="ATE_C"/>
    <property type="match status" value="1"/>
</dbReference>
<dbReference type="GO" id="GO:0071596">
    <property type="term" value="P:ubiquitin-dependent protein catabolic process via the N-end rule pathway"/>
    <property type="evidence" value="ECO:0007669"/>
    <property type="project" value="InterPro"/>
</dbReference>
<dbReference type="NCBIfam" id="NF002345">
    <property type="entry name" value="PRK01305.2-2"/>
    <property type="match status" value="1"/>
</dbReference>
<dbReference type="GO" id="GO:0005737">
    <property type="term" value="C:cytoplasm"/>
    <property type="evidence" value="ECO:0007669"/>
    <property type="project" value="UniProtKB-SubCell"/>
</dbReference>
<protein>
    <recommendedName>
        <fullName evidence="4">Aspartate/glutamate leucyltransferase</fullName>
        <ecNumber evidence="4">2.3.2.29</ecNumber>
    </recommendedName>
</protein>
<evidence type="ECO:0000256" key="1">
    <source>
        <dbReference type="ARBA" id="ARBA00022490"/>
    </source>
</evidence>
<dbReference type="InterPro" id="IPR030700">
    <property type="entry name" value="N-end_Aminoacyl_Trfase"/>
</dbReference>
<dbReference type="NCBIfam" id="NF002342">
    <property type="entry name" value="PRK01305.1-3"/>
    <property type="match status" value="1"/>
</dbReference>
<evidence type="ECO:0000313" key="8">
    <source>
        <dbReference type="Proteomes" id="UP000501602"/>
    </source>
</evidence>
<evidence type="ECO:0000313" key="7">
    <source>
        <dbReference type="EMBL" id="QIZ76658.1"/>
    </source>
</evidence>
<dbReference type="InterPro" id="IPR007471">
    <property type="entry name" value="N-end_Aminoacyl_Trfase_N"/>
</dbReference>
<dbReference type="AlphaFoldDB" id="A0A6H1UCT8"/>
<organism evidence="7 8">
    <name type="scientific">Ferrimonas lipolytica</name>
    <dbReference type="NCBI Taxonomy" id="2724191"/>
    <lineage>
        <taxon>Bacteria</taxon>
        <taxon>Pseudomonadati</taxon>
        <taxon>Pseudomonadota</taxon>
        <taxon>Gammaproteobacteria</taxon>
        <taxon>Alteromonadales</taxon>
        <taxon>Ferrimonadaceae</taxon>
        <taxon>Ferrimonas</taxon>
    </lineage>
</organism>
<comment type="subcellular location">
    <subcellularLocation>
        <location evidence="4">Cytoplasm</location>
    </subcellularLocation>
</comment>
<evidence type="ECO:0000259" key="5">
    <source>
        <dbReference type="Pfam" id="PF04376"/>
    </source>
</evidence>
<dbReference type="EMBL" id="CP051180">
    <property type="protein sequence ID" value="QIZ76658.1"/>
    <property type="molecule type" value="Genomic_DNA"/>
</dbReference>
<dbReference type="GO" id="GO:0008914">
    <property type="term" value="F:leucyl-tRNA--protein transferase activity"/>
    <property type="evidence" value="ECO:0007669"/>
    <property type="project" value="UniProtKB-UniRule"/>
</dbReference>
<keyword evidence="8" id="KW-1185">Reference proteome</keyword>
<feature type="domain" description="N-end rule aminoacyl transferase C-terminal" evidence="6">
    <location>
        <begin position="105"/>
        <end position="223"/>
    </location>
</feature>
<evidence type="ECO:0000256" key="2">
    <source>
        <dbReference type="ARBA" id="ARBA00022679"/>
    </source>
</evidence>
<evidence type="ECO:0000259" key="6">
    <source>
        <dbReference type="Pfam" id="PF04377"/>
    </source>
</evidence>
<dbReference type="NCBIfam" id="NF002346">
    <property type="entry name" value="PRK01305.2-3"/>
    <property type="match status" value="1"/>
</dbReference>
<evidence type="ECO:0000256" key="4">
    <source>
        <dbReference type="HAMAP-Rule" id="MF_00689"/>
    </source>
</evidence>
<sequence>MSNLHQIRIGLSQTFPCSYIDNRNETLLLCCDPVNTSQFEQLLQVGFRRSGDQIYRPHCGNCKACKSVRVLVEQYVPSRSQRRVINRNRDIRWQTSDTVKPEYRPLYHSYISGRHSDGSMYPPSDKQFDQFLLSSQHSILFLEGWLNNRLVAVAVTDVLPDSLSATYTFYADDLNERSLGKRAIIAQIELARAIKKHYLYLGYQIDECGKMAYKTEFGPAELYKQDRWLPFSG</sequence>
<dbReference type="EC" id="2.3.2.29" evidence="4"/>
<keyword evidence="2 4" id="KW-0808">Transferase</keyword>
<dbReference type="Proteomes" id="UP000501602">
    <property type="component" value="Chromosome"/>
</dbReference>
<keyword evidence="1 4" id="KW-0963">Cytoplasm</keyword>
<reference evidence="7 8" key="1">
    <citation type="submission" date="2020-04" db="EMBL/GenBank/DDBJ databases">
        <title>Ferrimonas sp. S7 isolated from sea water.</title>
        <authorList>
            <person name="Bae S.S."/>
            <person name="Baek K."/>
        </authorList>
    </citation>
    <scope>NUCLEOTIDE SEQUENCE [LARGE SCALE GENOMIC DNA]</scope>
    <source>
        <strain evidence="7 8">S7</strain>
    </source>
</reference>
<dbReference type="KEGG" id="fes:HER31_07115"/>
<comment type="function">
    <text evidence="4">Functions in the N-end rule pathway of protein degradation where it conjugates Leu from its aminoacyl-tRNA to the N-termini of proteins containing an N-terminal aspartate or glutamate.</text>
</comment>
<dbReference type="HAMAP" id="MF_00689">
    <property type="entry name" value="Bpt"/>
    <property type="match status" value="1"/>
</dbReference>
<gene>
    <name evidence="4" type="primary">bpt</name>
    <name evidence="7" type="ORF">HER31_07115</name>
</gene>
<dbReference type="SUPFAM" id="SSF55729">
    <property type="entry name" value="Acyl-CoA N-acyltransferases (Nat)"/>
    <property type="match status" value="1"/>
</dbReference>
<comment type="catalytic activity">
    <reaction evidence="4">
        <text>N-terminal L-glutamyl-[protein] + L-leucyl-tRNA(Leu) = N-terminal L-leucyl-L-glutamyl-[protein] + tRNA(Leu) + H(+)</text>
        <dbReference type="Rhea" id="RHEA:50412"/>
        <dbReference type="Rhea" id="RHEA-COMP:9613"/>
        <dbReference type="Rhea" id="RHEA-COMP:9622"/>
        <dbReference type="Rhea" id="RHEA-COMP:12664"/>
        <dbReference type="Rhea" id="RHEA-COMP:12668"/>
        <dbReference type="ChEBI" id="CHEBI:15378"/>
        <dbReference type="ChEBI" id="CHEBI:64721"/>
        <dbReference type="ChEBI" id="CHEBI:78442"/>
        <dbReference type="ChEBI" id="CHEBI:78494"/>
        <dbReference type="ChEBI" id="CHEBI:133041"/>
        <dbReference type="EC" id="2.3.2.29"/>
    </reaction>
</comment>
<dbReference type="PANTHER" id="PTHR21367:SF1">
    <property type="entry name" value="ARGINYL-TRNA--PROTEIN TRANSFERASE 1"/>
    <property type="match status" value="1"/>
</dbReference>
<dbReference type="Pfam" id="PF04376">
    <property type="entry name" value="ATE_N"/>
    <property type="match status" value="1"/>
</dbReference>
<keyword evidence="3 4" id="KW-0012">Acyltransferase</keyword>
<feature type="domain" description="N-end aminoacyl transferase N-terminal" evidence="5">
    <location>
        <begin position="16"/>
        <end position="83"/>
    </location>
</feature>
<proteinExistence type="inferred from homology"/>
<evidence type="ECO:0000256" key="3">
    <source>
        <dbReference type="ARBA" id="ARBA00023315"/>
    </source>
</evidence>
<dbReference type="InterPro" id="IPR016181">
    <property type="entry name" value="Acyl_CoA_acyltransferase"/>
</dbReference>
<dbReference type="PANTHER" id="PTHR21367">
    <property type="entry name" value="ARGININE-TRNA-PROTEIN TRANSFERASE 1"/>
    <property type="match status" value="1"/>
</dbReference>
<dbReference type="RefSeq" id="WP_168659920.1">
    <property type="nucleotide sequence ID" value="NZ_CP051180.1"/>
</dbReference>
<dbReference type="InterPro" id="IPR007472">
    <property type="entry name" value="N-end_Aminoacyl_Trfase_C"/>
</dbReference>
<comment type="similarity">
    <text evidence="4">Belongs to the R-transferase family. Bpt subfamily.</text>
</comment>
<name>A0A6H1UCT8_9GAMM</name>
<dbReference type="InterPro" id="IPR017138">
    <property type="entry name" value="Asp_Glu_LeuTrfase"/>
</dbReference>
<accession>A0A6H1UCT8</accession>